<dbReference type="EMBL" id="FMJD01000008">
    <property type="protein sequence ID" value="SCM76296.1"/>
    <property type="molecule type" value="Genomic_DNA"/>
</dbReference>
<evidence type="ECO:0008006" key="3">
    <source>
        <dbReference type="Google" id="ProtNLM"/>
    </source>
</evidence>
<dbReference type="AlphaFoldDB" id="A0A212LFE4"/>
<reference evidence="2" key="1">
    <citation type="submission" date="2016-08" db="EMBL/GenBank/DDBJ databases">
        <authorList>
            <person name="Seilhamer J.J."/>
        </authorList>
    </citation>
    <scope>NUCLEOTIDE SEQUENCE</scope>
    <source>
        <strain evidence="2">86</strain>
    </source>
</reference>
<sequence>MVHGCKKGFSAHLLMVSLAVLPIASLAANSFAGELKAGAAKERIAIPSAFYPNENFSVEVQPLQTRVLMLQNDDDKAVMVVVDMTSVSVPLVSELKALVSEETGVAADNILIMSSHTFSAPHMQDAAHLPSDEAKAKNKLLVDAVFASVKNAADAAMKAMQPASVGFGTGTSNINVNREILTPKGWWFGADEHGASDKQVAVVRFDDMSHKPIAFIVNYAVQPSVMNESVGADGGRVVTPDLAGAVSDYVEGQYGDGAVSLFSVGAEGDQSPAYVSNQYKLTRTGEVVREDAHEAGLLLVKAQGDRLGAEAVRVAETIEADQSAPKIAVVRDSVHMAGQKIPANIKDIHVTTSYDYPPADPVEAPIALLRIGDIALVGVQVELSASTGMAIKANSPVEETVVMGLVDGAAKYMAASDAYDRFTYEAMNSFYAKGSAEALADRIGGMLSDIAADLRK</sequence>
<dbReference type="RefSeq" id="WP_288196507.1">
    <property type="nucleotide sequence ID" value="NZ_LT608334.1"/>
</dbReference>
<proteinExistence type="predicted"/>
<protein>
    <recommendedName>
        <fullName evidence="3">Neutral/alkaline non-lysosomal ceramidase N-terminal domain-containing protein</fullName>
    </recommendedName>
</protein>
<feature type="chain" id="PRO_5012465438" description="Neutral/alkaline non-lysosomal ceramidase N-terminal domain-containing protein" evidence="1">
    <location>
        <begin position="33"/>
        <end position="456"/>
    </location>
</feature>
<gene>
    <name evidence="2" type="ORF">KL86PLE_40101</name>
</gene>
<evidence type="ECO:0000256" key="1">
    <source>
        <dbReference type="SAM" id="SignalP"/>
    </source>
</evidence>
<keyword evidence="1" id="KW-0732">Signal</keyword>
<evidence type="ECO:0000313" key="2">
    <source>
        <dbReference type="EMBL" id="SCM76296.1"/>
    </source>
</evidence>
<organism evidence="2">
    <name type="scientific">uncultured Pleomorphomonas sp</name>
    <dbReference type="NCBI Taxonomy" id="442121"/>
    <lineage>
        <taxon>Bacteria</taxon>
        <taxon>Pseudomonadati</taxon>
        <taxon>Pseudomonadota</taxon>
        <taxon>Alphaproteobacteria</taxon>
        <taxon>Hyphomicrobiales</taxon>
        <taxon>Pleomorphomonadaceae</taxon>
        <taxon>Pleomorphomonas</taxon>
        <taxon>environmental samples</taxon>
    </lineage>
</organism>
<accession>A0A212LFE4</accession>
<feature type="signal peptide" evidence="1">
    <location>
        <begin position="1"/>
        <end position="32"/>
    </location>
</feature>
<name>A0A212LFE4_9HYPH</name>